<gene>
    <name evidence="6" type="ORF">ILUMI_19704</name>
</gene>
<feature type="transmembrane region" description="Helical" evidence="4">
    <location>
        <begin position="422"/>
        <end position="445"/>
    </location>
</feature>
<dbReference type="PROSITE" id="PS51450">
    <property type="entry name" value="LRR"/>
    <property type="match status" value="2"/>
</dbReference>
<dbReference type="InterPro" id="IPR032675">
    <property type="entry name" value="LRR_dom_sf"/>
</dbReference>
<dbReference type="InterPro" id="IPR001611">
    <property type="entry name" value="Leu-rich_rpt"/>
</dbReference>
<dbReference type="PANTHER" id="PTHR24373:SF392">
    <property type="entry name" value="NEPHROCAN"/>
    <property type="match status" value="1"/>
</dbReference>
<evidence type="ECO:0000313" key="6">
    <source>
        <dbReference type="EMBL" id="KAF2886469.1"/>
    </source>
</evidence>
<evidence type="ECO:0000256" key="2">
    <source>
        <dbReference type="ARBA" id="ARBA00022729"/>
    </source>
</evidence>
<dbReference type="PANTHER" id="PTHR24373">
    <property type="entry name" value="SLIT RELATED LEUCINE-RICH REPEAT NEURONAL PROTEIN"/>
    <property type="match status" value="1"/>
</dbReference>
<dbReference type="InterPro" id="IPR050328">
    <property type="entry name" value="Dev_Immune_Receptor"/>
</dbReference>
<dbReference type="Gene3D" id="3.80.10.10">
    <property type="entry name" value="Ribonuclease Inhibitor"/>
    <property type="match status" value="3"/>
</dbReference>
<keyword evidence="1" id="KW-0433">Leucine-rich repeat</keyword>
<keyword evidence="7" id="KW-1185">Reference proteome</keyword>
<keyword evidence="3" id="KW-0677">Repeat</keyword>
<comment type="caution">
    <text evidence="6">The sequence shown here is derived from an EMBL/GenBank/DDBJ whole genome shotgun (WGS) entry which is preliminary data.</text>
</comment>
<dbReference type="Pfam" id="PF00560">
    <property type="entry name" value="LRR_1"/>
    <property type="match status" value="1"/>
</dbReference>
<feature type="signal peptide" evidence="5">
    <location>
        <begin position="1"/>
        <end position="20"/>
    </location>
</feature>
<dbReference type="OrthoDB" id="72369at2759"/>
<dbReference type="SMART" id="SM00369">
    <property type="entry name" value="LRR_TYP"/>
    <property type="match status" value="8"/>
</dbReference>
<dbReference type="EMBL" id="VTPC01087563">
    <property type="protein sequence ID" value="KAF2886469.1"/>
    <property type="molecule type" value="Genomic_DNA"/>
</dbReference>
<evidence type="ECO:0000256" key="1">
    <source>
        <dbReference type="ARBA" id="ARBA00022614"/>
    </source>
</evidence>
<dbReference type="Proteomes" id="UP000801492">
    <property type="component" value="Unassembled WGS sequence"/>
</dbReference>
<name>A0A8K0G587_IGNLU</name>
<reference evidence="6" key="1">
    <citation type="submission" date="2019-08" db="EMBL/GenBank/DDBJ databases">
        <title>The genome of the North American firefly Photinus pyralis.</title>
        <authorList>
            <consortium name="Photinus pyralis genome working group"/>
            <person name="Fallon T.R."/>
            <person name="Sander Lower S.E."/>
            <person name="Weng J.-K."/>
        </authorList>
    </citation>
    <scope>NUCLEOTIDE SEQUENCE</scope>
    <source>
        <strain evidence="6">TRF0915ILg1</strain>
        <tissue evidence="6">Whole body</tissue>
    </source>
</reference>
<evidence type="ECO:0000313" key="7">
    <source>
        <dbReference type="Proteomes" id="UP000801492"/>
    </source>
</evidence>
<sequence length="463" mass="53617">MEIFGTTLYLFLNLIIVTYASTPLCLLCPCNSQPNKPPNINCVNSNVSDILEKKFWIDDFNKSYAIQSLIYKHNDLKNLTTKFPLSNLTILDLSDNVIKEVGDGVFSGLQNMEQLILANNDIHHIKPEAFRGIYDKNEYFPLKSLRILDVSYNKIHTLHADTFEHIDELETLILKNNPFKFIDSQTLSAIASLVYLKELDISYTQLQNLPEYFMHTPKYLRILDLSGNNFTKIPSALGESHALEILYFNNNPLQYLAKSNAFPKIPMLRILHLSHMPLLERLCEYSLSQLCNLEELHVNYNAKLSTINSRAFLISNHEERHILLKKIFINNNNLSYLERGTLDMKNIENIDIKENPWSCDCLNQWLIDEVISVYLRIDEEAAKHLRCVKPTDMENKTLYDMHSQNKTMRCLRFYESSVESTWLLIGVVSGVLIGIAFAMFAVYIYRIKILNFGNFNYPAYSRV</sequence>
<dbReference type="SUPFAM" id="SSF52058">
    <property type="entry name" value="L domain-like"/>
    <property type="match status" value="1"/>
</dbReference>
<dbReference type="AlphaFoldDB" id="A0A8K0G587"/>
<feature type="chain" id="PRO_5035459737" evidence="5">
    <location>
        <begin position="21"/>
        <end position="463"/>
    </location>
</feature>
<organism evidence="6 7">
    <name type="scientific">Ignelater luminosus</name>
    <name type="common">Cucubano</name>
    <name type="synonym">Pyrophorus luminosus</name>
    <dbReference type="NCBI Taxonomy" id="2038154"/>
    <lineage>
        <taxon>Eukaryota</taxon>
        <taxon>Metazoa</taxon>
        <taxon>Ecdysozoa</taxon>
        <taxon>Arthropoda</taxon>
        <taxon>Hexapoda</taxon>
        <taxon>Insecta</taxon>
        <taxon>Pterygota</taxon>
        <taxon>Neoptera</taxon>
        <taxon>Endopterygota</taxon>
        <taxon>Coleoptera</taxon>
        <taxon>Polyphaga</taxon>
        <taxon>Elateriformia</taxon>
        <taxon>Elateroidea</taxon>
        <taxon>Elateridae</taxon>
        <taxon>Agrypninae</taxon>
        <taxon>Pyrophorini</taxon>
        <taxon>Ignelater</taxon>
    </lineage>
</organism>
<keyword evidence="2 5" id="KW-0732">Signal</keyword>
<evidence type="ECO:0000256" key="3">
    <source>
        <dbReference type="ARBA" id="ARBA00022737"/>
    </source>
</evidence>
<dbReference type="SMART" id="SM00365">
    <property type="entry name" value="LRR_SD22"/>
    <property type="match status" value="3"/>
</dbReference>
<evidence type="ECO:0000256" key="4">
    <source>
        <dbReference type="SAM" id="Phobius"/>
    </source>
</evidence>
<keyword evidence="4" id="KW-0472">Membrane</keyword>
<proteinExistence type="predicted"/>
<protein>
    <submittedName>
        <fullName evidence="6">Uncharacterized protein</fullName>
    </submittedName>
</protein>
<accession>A0A8K0G587</accession>
<dbReference type="Pfam" id="PF13855">
    <property type="entry name" value="LRR_8"/>
    <property type="match status" value="2"/>
</dbReference>
<keyword evidence="4" id="KW-1133">Transmembrane helix</keyword>
<evidence type="ECO:0000256" key="5">
    <source>
        <dbReference type="SAM" id="SignalP"/>
    </source>
</evidence>
<dbReference type="InterPro" id="IPR003591">
    <property type="entry name" value="Leu-rich_rpt_typical-subtyp"/>
</dbReference>
<keyword evidence="4" id="KW-0812">Transmembrane</keyword>